<dbReference type="GO" id="GO:0140663">
    <property type="term" value="F:ATP-dependent FeS chaperone activity"/>
    <property type="evidence" value="ECO:0007669"/>
    <property type="project" value="InterPro"/>
</dbReference>
<proteinExistence type="predicted"/>
<evidence type="ECO:0000313" key="2">
    <source>
        <dbReference type="Proteomes" id="UP001141806"/>
    </source>
</evidence>
<comment type="caution">
    <text evidence="1">The sequence shown here is derived from an EMBL/GenBank/DDBJ whole genome shotgun (WGS) entry which is preliminary data.</text>
</comment>
<name>A0A9Q0H5R8_9MAGN</name>
<dbReference type="GO" id="GO:0051536">
    <property type="term" value="F:iron-sulfur cluster binding"/>
    <property type="evidence" value="ECO:0007669"/>
    <property type="project" value="InterPro"/>
</dbReference>
<dbReference type="PANTHER" id="PTHR23264">
    <property type="entry name" value="NUCLEOTIDE-BINDING PROTEIN NBP35 YEAST -RELATED"/>
    <property type="match status" value="1"/>
</dbReference>
<accession>A0A9Q0H5R8</accession>
<evidence type="ECO:0000313" key="1">
    <source>
        <dbReference type="EMBL" id="KAJ4960411.1"/>
    </source>
</evidence>
<protein>
    <submittedName>
        <fullName evidence="1">Uncharacterized protein</fullName>
    </submittedName>
</protein>
<dbReference type="GO" id="GO:0005524">
    <property type="term" value="F:ATP binding"/>
    <property type="evidence" value="ECO:0007669"/>
    <property type="project" value="InterPro"/>
</dbReference>
<keyword evidence="2" id="KW-1185">Reference proteome</keyword>
<dbReference type="PANTHER" id="PTHR23264:SF33">
    <property type="entry name" value="CYTOSOLIC FE-S CLUSTER ASSEMBLY FACTOR NBP35"/>
    <property type="match status" value="1"/>
</dbReference>
<dbReference type="InterPro" id="IPR019591">
    <property type="entry name" value="Mrp/NBP35_ATP-bd"/>
</dbReference>
<dbReference type="GO" id="GO:0005829">
    <property type="term" value="C:cytosol"/>
    <property type="evidence" value="ECO:0007669"/>
    <property type="project" value="TreeGrafter"/>
</dbReference>
<dbReference type="InterPro" id="IPR027417">
    <property type="entry name" value="P-loop_NTPase"/>
</dbReference>
<dbReference type="AlphaFoldDB" id="A0A9Q0H5R8"/>
<dbReference type="EMBL" id="JAMYWD010000009">
    <property type="protein sequence ID" value="KAJ4960411.1"/>
    <property type="molecule type" value="Genomic_DNA"/>
</dbReference>
<dbReference type="Gene3D" id="3.40.50.300">
    <property type="entry name" value="P-loop containing nucleotide triphosphate hydrolases"/>
    <property type="match status" value="1"/>
</dbReference>
<dbReference type="GO" id="GO:0016226">
    <property type="term" value="P:iron-sulfur cluster assembly"/>
    <property type="evidence" value="ECO:0007669"/>
    <property type="project" value="InterPro"/>
</dbReference>
<organism evidence="1 2">
    <name type="scientific">Protea cynaroides</name>
    <dbReference type="NCBI Taxonomy" id="273540"/>
    <lineage>
        <taxon>Eukaryota</taxon>
        <taxon>Viridiplantae</taxon>
        <taxon>Streptophyta</taxon>
        <taxon>Embryophyta</taxon>
        <taxon>Tracheophyta</taxon>
        <taxon>Spermatophyta</taxon>
        <taxon>Magnoliopsida</taxon>
        <taxon>Proteales</taxon>
        <taxon>Proteaceae</taxon>
        <taxon>Protea</taxon>
    </lineage>
</organism>
<dbReference type="Proteomes" id="UP001141806">
    <property type="component" value="Unassembled WGS sequence"/>
</dbReference>
<reference evidence="1" key="1">
    <citation type="journal article" date="2023" name="Plant J.">
        <title>The genome of the king protea, Protea cynaroides.</title>
        <authorList>
            <person name="Chang J."/>
            <person name="Duong T.A."/>
            <person name="Schoeman C."/>
            <person name="Ma X."/>
            <person name="Roodt D."/>
            <person name="Barker N."/>
            <person name="Li Z."/>
            <person name="Van de Peer Y."/>
            <person name="Mizrachi E."/>
        </authorList>
    </citation>
    <scope>NUCLEOTIDE SEQUENCE</scope>
    <source>
        <tissue evidence="1">Young leaves</tissue>
    </source>
</reference>
<sequence>MEGIRVREHEARIFSSCMLKDKKGKMNIACSPGSCYFIEHVTCQSSSVLRCPNHEACVTASKGFDTAKSKWWKHKSLNTKSRSLIDVWKEVSFCKNVGVRVLVLIESMSGLQQPLTDFSSKEGAAKSAWRWGNLSLGRCPWTPRCAMLAQEGRSRFADQNCGASAPLLLGEEKKTSGILEFKTSMDVSAERIGSSRMSPLQDEILLLTISFSIHFCFLDLA</sequence>
<gene>
    <name evidence="1" type="ORF">NE237_020321</name>
</gene>